<comment type="caution">
    <text evidence="1">The sequence shown here is derived from an EMBL/GenBank/DDBJ whole genome shotgun (WGS) entry which is preliminary data.</text>
</comment>
<dbReference type="AlphaFoldDB" id="J9F8E2"/>
<name>J9F8E2_9ZZZZ</name>
<gene>
    <name evidence="1" type="ORF">EVA_21170</name>
</gene>
<accession>J9F8E2</accession>
<organism evidence="1">
    <name type="scientific">gut metagenome</name>
    <dbReference type="NCBI Taxonomy" id="749906"/>
    <lineage>
        <taxon>unclassified sequences</taxon>
        <taxon>metagenomes</taxon>
        <taxon>organismal metagenomes</taxon>
    </lineage>
</organism>
<protein>
    <submittedName>
        <fullName evidence="1">Transcriptional regulator, AraC family</fullName>
    </submittedName>
</protein>
<reference evidence="1" key="1">
    <citation type="journal article" date="2012" name="PLoS ONE">
        <title>Gene sets for utilization of primary and secondary nutrition supplies in the distal gut of endangered iberian lynx.</title>
        <authorList>
            <person name="Alcaide M."/>
            <person name="Messina E."/>
            <person name="Richter M."/>
            <person name="Bargiela R."/>
            <person name="Peplies J."/>
            <person name="Huws S.A."/>
            <person name="Newbold C.J."/>
            <person name="Golyshin P.N."/>
            <person name="Simon M.A."/>
            <person name="Lopez G."/>
            <person name="Yakimov M.M."/>
            <person name="Ferrer M."/>
        </authorList>
    </citation>
    <scope>NUCLEOTIDE SEQUENCE</scope>
</reference>
<proteinExistence type="predicted"/>
<feature type="non-terminal residue" evidence="1">
    <location>
        <position position="132"/>
    </location>
</feature>
<feature type="non-terminal residue" evidence="1">
    <location>
        <position position="1"/>
    </location>
</feature>
<dbReference type="EMBL" id="AMCI01008657">
    <property type="protein sequence ID" value="EJW90723.1"/>
    <property type="molecule type" value="Genomic_DNA"/>
</dbReference>
<evidence type="ECO:0000313" key="1">
    <source>
        <dbReference type="EMBL" id="EJW90723.1"/>
    </source>
</evidence>
<sequence length="132" mass="15646">FRSADYRGIFFAVSNELLETIPKMGHELSIFFFLKDSPSFVLKPEEQEVVRTYYSFIRERLHASQGTYRREVARGLMQGFLFELCGMLDQVKPVGRPLPSCKSRKEYLFERFYALLIESYQTERSVRFYADQ</sequence>